<evidence type="ECO:0000313" key="1">
    <source>
        <dbReference type="EMBL" id="KAD3640541.1"/>
    </source>
</evidence>
<reference evidence="1 2" key="1">
    <citation type="submission" date="2019-05" db="EMBL/GenBank/DDBJ databases">
        <title>Mikania micrantha, genome provides insights into the molecular mechanism of rapid growth.</title>
        <authorList>
            <person name="Liu B."/>
        </authorList>
    </citation>
    <scope>NUCLEOTIDE SEQUENCE [LARGE SCALE GENOMIC DNA]</scope>
    <source>
        <strain evidence="1">NLD-2019</strain>
        <tissue evidence="1">Leaf</tissue>
    </source>
</reference>
<gene>
    <name evidence="1" type="ORF">E3N88_29764</name>
</gene>
<protein>
    <submittedName>
        <fullName evidence="1">Uncharacterized protein</fullName>
    </submittedName>
</protein>
<keyword evidence="2" id="KW-1185">Reference proteome</keyword>
<dbReference type="AlphaFoldDB" id="A0A5N6MJQ8"/>
<dbReference type="EMBL" id="SZYD01000015">
    <property type="protein sequence ID" value="KAD3640541.1"/>
    <property type="molecule type" value="Genomic_DNA"/>
</dbReference>
<comment type="caution">
    <text evidence="1">The sequence shown here is derived from an EMBL/GenBank/DDBJ whole genome shotgun (WGS) entry which is preliminary data.</text>
</comment>
<sequence length="161" mass="18149">MKLGLLGSSGTHRGTRWPTENPIAIRNRWAGDLNPEFLRGTRSIFLPLSAPPIYISRFPNTQHSSSTSENTISSHRKPFLKLKVGGESLESTKKLEHHHLSLLSVEPSTSRGLRSCSFIIPRSFEALEAGDRLHYLTLQELTLTLVHFTKVTDMHMEQECT</sequence>
<name>A0A5N6MJQ8_9ASTR</name>
<organism evidence="1 2">
    <name type="scientific">Mikania micrantha</name>
    <name type="common">bitter vine</name>
    <dbReference type="NCBI Taxonomy" id="192012"/>
    <lineage>
        <taxon>Eukaryota</taxon>
        <taxon>Viridiplantae</taxon>
        <taxon>Streptophyta</taxon>
        <taxon>Embryophyta</taxon>
        <taxon>Tracheophyta</taxon>
        <taxon>Spermatophyta</taxon>
        <taxon>Magnoliopsida</taxon>
        <taxon>eudicotyledons</taxon>
        <taxon>Gunneridae</taxon>
        <taxon>Pentapetalae</taxon>
        <taxon>asterids</taxon>
        <taxon>campanulids</taxon>
        <taxon>Asterales</taxon>
        <taxon>Asteraceae</taxon>
        <taxon>Asteroideae</taxon>
        <taxon>Heliantheae alliance</taxon>
        <taxon>Eupatorieae</taxon>
        <taxon>Mikania</taxon>
    </lineage>
</organism>
<proteinExistence type="predicted"/>
<accession>A0A5N6MJQ8</accession>
<dbReference type="Proteomes" id="UP000326396">
    <property type="component" value="Linkage Group LG5"/>
</dbReference>
<evidence type="ECO:0000313" key="2">
    <source>
        <dbReference type="Proteomes" id="UP000326396"/>
    </source>
</evidence>